<feature type="signal peptide" evidence="1">
    <location>
        <begin position="1"/>
        <end position="22"/>
    </location>
</feature>
<dbReference type="OrthoDB" id="1122048at2"/>
<gene>
    <name evidence="2" type="ORF">LPB301_02950</name>
</gene>
<evidence type="ECO:0000313" key="3">
    <source>
        <dbReference type="Proteomes" id="UP000092612"/>
    </source>
</evidence>
<reference evidence="3" key="1">
    <citation type="submission" date="2016-02" db="EMBL/GenBank/DDBJ databases">
        <title>Paenibacillus sp. LPB0068, isolated from Crassostrea gigas.</title>
        <authorList>
            <person name="Shin S.-K."/>
            <person name="Yi H."/>
        </authorList>
    </citation>
    <scope>NUCLEOTIDE SEQUENCE [LARGE SCALE GENOMIC DNA]</scope>
    <source>
        <strain evidence="3">KCTC 23969</strain>
    </source>
</reference>
<accession>A0A1B8U643</accession>
<evidence type="ECO:0000256" key="1">
    <source>
        <dbReference type="SAM" id="SignalP"/>
    </source>
</evidence>
<dbReference type="STRING" id="996801.BW723_06540"/>
<comment type="caution">
    <text evidence="2">The sequence shown here is derived from an EMBL/GenBank/DDBJ whole genome shotgun (WGS) entry which is preliminary data.</text>
</comment>
<keyword evidence="1" id="KW-0732">Signal</keyword>
<dbReference type="EMBL" id="LSFL01000005">
    <property type="protein sequence ID" value="OBY67312.1"/>
    <property type="molecule type" value="Genomic_DNA"/>
</dbReference>
<dbReference type="KEGG" id="prn:BW723_06540"/>
<protein>
    <recommendedName>
        <fullName evidence="4">Secretion system C-terminal sorting domain-containing protein</fullName>
    </recommendedName>
</protein>
<keyword evidence="3" id="KW-1185">Reference proteome</keyword>
<evidence type="ECO:0000313" key="2">
    <source>
        <dbReference type="EMBL" id="OBY67312.1"/>
    </source>
</evidence>
<proteinExistence type="predicted"/>
<dbReference type="Proteomes" id="UP000092612">
    <property type="component" value="Unassembled WGS sequence"/>
</dbReference>
<feature type="chain" id="PRO_5008616027" description="Secretion system C-terminal sorting domain-containing protein" evidence="1">
    <location>
        <begin position="23"/>
        <end position="193"/>
    </location>
</feature>
<evidence type="ECO:0008006" key="4">
    <source>
        <dbReference type="Google" id="ProtNLM"/>
    </source>
</evidence>
<sequence length="193" mass="21982">MKTIKRTVLVVVLMLGTLVNYANNSELKNVLDATKTKVVFKGTKKGQQLTIKDGNGVVLHFENVSKAGNLVKFFDFSKLKDGNYTLELEKDFEIVIKSIMVKGDNVVFNEDSKKIIFKPVIRNKENKLMISKIAFDKKPSEIYIYYNDEVIFSETVKSDAILNRIYSLDEDVKGSYTVVIRSNGRSFSNDFEI</sequence>
<name>A0A1B8U643_9FLAO</name>
<dbReference type="RefSeq" id="WP_068357218.1">
    <property type="nucleotide sequence ID" value="NZ_CP019337.1"/>
</dbReference>
<organism evidence="2 3">
    <name type="scientific">Polaribacter reichenbachii</name>
    <dbReference type="NCBI Taxonomy" id="996801"/>
    <lineage>
        <taxon>Bacteria</taxon>
        <taxon>Pseudomonadati</taxon>
        <taxon>Bacteroidota</taxon>
        <taxon>Flavobacteriia</taxon>
        <taxon>Flavobacteriales</taxon>
        <taxon>Flavobacteriaceae</taxon>
    </lineage>
</organism>
<dbReference type="AlphaFoldDB" id="A0A1B8U643"/>